<dbReference type="Pfam" id="PF00501">
    <property type="entry name" value="AMP-binding"/>
    <property type="match status" value="1"/>
</dbReference>
<dbReference type="InterPro" id="IPR042099">
    <property type="entry name" value="ANL_N_sf"/>
</dbReference>
<dbReference type="PANTHER" id="PTHR45527:SF1">
    <property type="entry name" value="FATTY ACID SYNTHASE"/>
    <property type="match status" value="1"/>
</dbReference>
<dbReference type="SUPFAM" id="SSF56801">
    <property type="entry name" value="Acetyl-CoA synthetase-like"/>
    <property type="match status" value="1"/>
</dbReference>
<dbReference type="Proteomes" id="UP000734823">
    <property type="component" value="Unassembled WGS sequence"/>
</dbReference>
<organism evidence="4 5">
    <name type="scientific">Actinokineospora xionganensis</name>
    <dbReference type="NCBI Taxonomy" id="2684470"/>
    <lineage>
        <taxon>Bacteria</taxon>
        <taxon>Bacillati</taxon>
        <taxon>Actinomycetota</taxon>
        <taxon>Actinomycetes</taxon>
        <taxon>Pseudonocardiales</taxon>
        <taxon>Pseudonocardiaceae</taxon>
        <taxon>Actinokineospora</taxon>
    </lineage>
</organism>
<dbReference type="InterPro" id="IPR010071">
    <property type="entry name" value="AA_adenyl_dom"/>
</dbReference>
<evidence type="ECO:0000259" key="2">
    <source>
        <dbReference type="Pfam" id="PF00501"/>
    </source>
</evidence>
<dbReference type="InterPro" id="IPR045851">
    <property type="entry name" value="AMP-bd_C_sf"/>
</dbReference>
<feature type="domain" description="AMP-dependent synthetase/ligase" evidence="2">
    <location>
        <begin position="5"/>
        <end position="332"/>
    </location>
</feature>
<feature type="region of interest" description="Disordered" evidence="1">
    <location>
        <begin position="455"/>
        <end position="478"/>
    </location>
</feature>
<dbReference type="EMBL" id="JABVED010000014">
    <property type="protein sequence ID" value="MBC6450158.1"/>
    <property type="molecule type" value="Genomic_DNA"/>
</dbReference>
<dbReference type="Gene3D" id="3.40.50.12780">
    <property type="entry name" value="N-terminal domain of ligase-like"/>
    <property type="match status" value="1"/>
</dbReference>
<accession>A0ABR7LCD6</accession>
<dbReference type="NCBIfam" id="TIGR01733">
    <property type="entry name" value="AA-adenyl-dom"/>
    <property type="match status" value="1"/>
</dbReference>
<dbReference type="CDD" id="cd05930">
    <property type="entry name" value="A_NRPS"/>
    <property type="match status" value="1"/>
</dbReference>
<dbReference type="Pfam" id="PF13193">
    <property type="entry name" value="AMP-binding_C"/>
    <property type="match status" value="1"/>
</dbReference>
<reference evidence="4 5" key="1">
    <citation type="submission" date="2020-06" db="EMBL/GenBank/DDBJ databases">
        <title>Actinokineospora xiongansis sp. nov., isolated from soil of Baiyangdian.</title>
        <authorList>
            <person name="Zhang X."/>
        </authorList>
    </citation>
    <scope>NUCLEOTIDE SEQUENCE [LARGE SCALE GENOMIC DNA]</scope>
    <source>
        <strain evidence="4 5">HBU206404</strain>
    </source>
</reference>
<proteinExistence type="predicted"/>
<gene>
    <name evidence="4" type="ORF">GPZ80_23640</name>
</gene>
<dbReference type="RefSeq" id="WP_187223246.1">
    <property type="nucleotide sequence ID" value="NZ_JABVED010000014.1"/>
</dbReference>
<evidence type="ECO:0000259" key="3">
    <source>
        <dbReference type="Pfam" id="PF13193"/>
    </source>
</evidence>
<dbReference type="InterPro" id="IPR000873">
    <property type="entry name" value="AMP-dep_synth/lig_dom"/>
</dbReference>
<feature type="domain" description="AMP-binding enzyme C-terminal" evidence="3">
    <location>
        <begin position="391"/>
        <end position="465"/>
    </location>
</feature>
<evidence type="ECO:0000313" key="4">
    <source>
        <dbReference type="EMBL" id="MBC6450158.1"/>
    </source>
</evidence>
<dbReference type="PANTHER" id="PTHR45527">
    <property type="entry name" value="NONRIBOSOMAL PEPTIDE SYNTHETASE"/>
    <property type="match status" value="1"/>
</dbReference>
<dbReference type="InterPro" id="IPR025110">
    <property type="entry name" value="AMP-bd_C"/>
</dbReference>
<comment type="caution">
    <text evidence="4">The sequence shown here is derived from an EMBL/GenBank/DDBJ whole genome shotgun (WGS) entry which is preliminary data.</text>
</comment>
<dbReference type="Gene3D" id="3.30.300.30">
    <property type="match status" value="1"/>
</dbReference>
<sequence length="478" mass="50714">MFLDDIAAHDPSRVAITTPDFSWTYGELVTRIDALARILVAAGVGPEQVCAVATRSQADAAVAMAAILRAGGAFLTLDVDQPRARLDAMARSGQARFLVTDADPPVTVPGPTIRLRSAAVSASLPAVTSRMLAYVSHTSGSTGEPNAVLIEHRGLHSYLRFIARDYALGPHTVAVQLAPLGYDASVRDIFAPLVAGGRLVVAPRSTLLRPVEFADLVRTHGVNTILSTTPSFLAAQAGLDLDLVVCSGESLRPFLAAGGRARVAGRLVNQYGPTECTMTSTRFSVPADPETAVDLVGTPIDGVTAHLLDPDLRRAKDIGEVHIGGVGVARGYAGRPALTADRFLPDPFGAPGSRMYRTGDLARARADGTIEFLGRDDRQLKIRGHRVDPAEIEGALLAHPRVSGAVVTVDHDAQGRPFLIGHVAGELAEITDVALRAHLAQSLPPHMMPRRFERVERLPTTRSGKVDRRALSSVDGGR</sequence>
<evidence type="ECO:0000256" key="1">
    <source>
        <dbReference type="SAM" id="MobiDB-lite"/>
    </source>
</evidence>
<protein>
    <submittedName>
        <fullName evidence="4">Amino acid adenylation domain-containing protein</fullName>
    </submittedName>
</protein>
<evidence type="ECO:0000313" key="5">
    <source>
        <dbReference type="Proteomes" id="UP000734823"/>
    </source>
</evidence>
<name>A0ABR7LCD6_9PSEU</name>
<feature type="compositionally biased region" description="Basic and acidic residues" evidence="1">
    <location>
        <begin position="455"/>
        <end position="470"/>
    </location>
</feature>
<keyword evidence="5" id="KW-1185">Reference proteome</keyword>